<dbReference type="PANTHER" id="PTHR23150:SF19">
    <property type="entry name" value="FORMYLGLYCINE-GENERATING ENZYME"/>
    <property type="match status" value="1"/>
</dbReference>
<dbReference type="RefSeq" id="WP_145881769.1">
    <property type="nucleotide sequence ID" value="NZ_CP046904.1"/>
</dbReference>
<dbReference type="InterPro" id="IPR016187">
    <property type="entry name" value="CTDL_fold"/>
</dbReference>
<dbReference type="AlphaFoldDB" id="A0A562PBM7"/>
<gene>
    <name evidence="3" type="ORF">GO485_02320</name>
    <name evidence="4" type="ORF">IP92_05684</name>
</gene>
<name>A0A562PBM7_9BURK</name>
<dbReference type="InterPro" id="IPR051043">
    <property type="entry name" value="Sulfatase_Mod_Factor_Kinase"/>
</dbReference>
<proteinExistence type="predicted"/>
<reference evidence="3 6" key="3">
    <citation type="submission" date="2019-12" db="EMBL/GenBank/DDBJ databases">
        <title>Draft Genome Sequences of Six Type Strains of the Genus Massilia.</title>
        <authorList>
            <person name="Miess H."/>
            <person name="Frediansyah A."/>
            <person name="Goeker M."/>
            <person name="Gross H."/>
        </authorList>
    </citation>
    <scope>NUCLEOTIDE SEQUENCE [LARGE SCALE GENOMIC DNA]</scope>
    <source>
        <strain evidence="3 6">DSM 26639</strain>
    </source>
</reference>
<reference evidence="4 5" key="1">
    <citation type="journal article" date="2015" name="Stand. Genomic Sci.">
        <title>Genomic Encyclopedia of Bacterial and Archaeal Type Strains, Phase III: the genomes of soil and plant-associated and newly described type strains.</title>
        <authorList>
            <person name="Whitman W.B."/>
            <person name="Woyke T."/>
            <person name="Klenk H.P."/>
            <person name="Zhou Y."/>
            <person name="Lilburn T.G."/>
            <person name="Beck B.J."/>
            <person name="De Vos P."/>
            <person name="Vandamme P."/>
            <person name="Eisen J.A."/>
            <person name="Garrity G."/>
            <person name="Hugenholtz P."/>
            <person name="Kyrpides N.C."/>
        </authorList>
    </citation>
    <scope>NUCLEOTIDE SEQUENCE [LARGE SCALE GENOMIC DNA]</scope>
    <source>
        <strain evidence="4 5">CGMCC 1.10685</strain>
    </source>
</reference>
<dbReference type="Gene3D" id="3.90.1580.10">
    <property type="entry name" value="paralog of FGE (formylglycine-generating enzyme)"/>
    <property type="match status" value="1"/>
</dbReference>
<keyword evidence="6" id="KW-1185">Reference proteome</keyword>
<accession>A0A562PBM7</accession>
<dbReference type="InterPro" id="IPR042095">
    <property type="entry name" value="SUMF_sf"/>
</dbReference>
<dbReference type="EMBL" id="CP046904">
    <property type="protein sequence ID" value="QGZ37997.1"/>
    <property type="molecule type" value="Genomic_DNA"/>
</dbReference>
<dbReference type="Proteomes" id="UP000315112">
    <property type="component" value="Unassembled WGS sequence"/>
</dbReference>
<feature type="chain" id="PRO_5044617647" evidence="1">
    <location>
        <begin position="27"/>
        <end position="265"/>
    </location>
</feature>
<dbReference type="GO" id="GO:0120147">
    <property type="term" value="F:formylglycine-generating oxidase activity"/>
    <property type="evidence" value="ECO:0007669"/>
    <property type="project" value="TreeGrafter"/>
</dbReference>
<dbReference type="SUPFAM" id="SSF56436">
    <property type="entry name" value="C-type lectin-like"/>
    <property type="match status" value="1"/>
</dbReference>
<reference evidence="4" key="2">
    <citation type="submission" date="2019-07" db="EMBL/GenBank/DDBJ databases">
        <authorList>
            <person name="Whitman W."/>
            <person name="Huntemann M."/>
            <person name="Clum A."/>
            <person name="Pillay M."/>
            <person name="Palaniappan K."/>
            <person name="Varghese N."/>
            <person name="Mikhailova N."/>
            <person name="Stamatis D."/>
            <person name="Reddy T."/>
            <person name="Daum C."/>
            <person name="Shapiro N."/>
            <person name="Ivanova N."/>
            <person name="Kyrpides N."/>
            <person name="Woyke T."/>
        </authorList>
    </citation>
    <scope>NUCLEOTIDE SEQUENCE</scope>
    <source>
        <strain evidence="4">CGMCC 1.10685</strain>
    </source>
</reference>
<evidence type="ECO:0000313" key="5">
    <source>
        <dbReference type="Proteomes" id="UP000315112"/>
    </source>
</evidence>
<evidence type="ECO:0000313" key="4">
    <source>
        <dbReference type="EMBL" id="TWI41819.1"/>
    </source>
</evidence>
<evidence type="ECO:0000313" key="3">
    <source>
        <dbReference type="EMBL" id="QGZ37997.1"/>
    </source>
</evidence>
<evidence type="ECO:0000256" key="1">
    <source>
        <dbReference type="SAM" id="SignalP"/>
    </source>
</evidence>
<feature type="domain" description="Sulfatase-modifying factor enzyme-like" evidence="2">
    <location>
        <begin position="36"/>
        <end position="259"/>
    </location>
</feature>
<protein>
    <submittedName>
        <fullName evidence="4">Formylglycine-generating enzyme required for sulfatase activity</fullName>
    </submittedName>
    <submittedName>
        <fullName evidence="3">SUMF1/EgtB/PvdO family nonheme iron enzyme</fullName>
    </submittedName>
</protein>
<dbReference type="PANTHER" id="PTHR23150">
    <property type="entry name" value="SULFATASE MODIFYING FACTOR 1, 2"/>
    <property type="match status" value="1"/>
</dbReference>
<organism evidence="4 5">
    <name type="scientific">Pseudoduganella flava</name>
    <dbReference type="NCBI Taxonomy" id="871742"/>
    <lineage>
        <taxon>Bacteria</taxon>
        <taxon>Pseudomonadati</taxon>
        <taxon>Pseudomonadota</taxon>
        <taxon>Betaproteobacteria</taxon>
        <taxon>Burkholderiales</taxon>
        <taxon>Oxalobacteraceae</taxon>
        <taxon>Telluria group</taxon>
        <taxon>Pseudoduganella</taxon>
    </lineage>
</organism>
<sequence>MNPLIRPALAAAVAVGTAAAAAVVMAATLATDAAAAEYVPLPGGPLRSVVPADQAGAPVQVAPFRLRDRPVTNSEFRAFTVRNPEWSRAQAPALFAGTEYLATLDKAADDAPVTHVSWYAAQAYCASEGARLPRWHEWEMAAAADATRLDARDDPAWLSGILSWYATPATTPAAVARGTPSAHGVYDLHGLIWEWVEDYNGLFVDADSRSGARKTLEFCGAAAASLSDRRNYAILIRVALLAALEANHDGPLLGFRCARDEGVAP</sequence>
<evidence type="ECO:0000313" key="6">
    <source>
        <dbReference type="Proteomes" id="UP000437862"/>
    </source>
</evidence>
<evidence type="ECO:0000259" key="2">
    <source>
        <dbReference type="Pfam" id="PF03781"/>
    </source>
</evidence>
<dbReference type="Pfam" id="PF03781">
    <property type="entry name" value="FGE-sulfatase"/>
    <property type="match status" value="1"/>
</dbReference>
<dbReference type="EMBL" id="VLKW01000017">
    <property type="protein sequence ID" value="TWI41819.1"/>
    <property type="molecule type" value="Genomic_DNA"/>
</dbReference>
<keyword evidence="1" id="KW-0732">Signal</keyword>
<dbReference type="InterPro" id="IPR005532">
    <property type="entry name" value="SUMF_dom"/>
</dbReference>
<dbReference type="OrthoDB" id="9768004at2"/>
<dbReference type="Proteomes" id="UP000437862">
    <property type="component" value="Chromosome"/>
</dbReference>
<feature type="signal peptide" evidence="1">
    <location>
        <begin position="1"/>
        <end position="26"/>
    </location>
</feature>